<name>A0A1F2UJZ0_9ACTN</name>
<evidence type="ECO:0000256" key="1">
    <source>
        <dbReference type="SAM" id="Phobius"/>
    </source>
</evidence>
<protein>
    <submittedName>
        <fullName evidence="2">Uncharacterized protein</fullName>
    </submittedName>
</protein>
<dbReference type="Proteomes" id="UP000178086">
    <property type="component" value="Unassembled WGS sequence"/>
</dbReference>
<evidence type="ECO:0000313" key="3">
    <source>
        <dbReference type="Proteomes" id="UP000178086"/>
    </source>
</evidence>
<organism evidence="2 3">
    <name type="scientific">Candidatus Aquicultor primus</name>
    <dbReference type="NCBI Taxonomy" id="1797195"/>
    <lineage>
        <taxon>Bacteria</taxon>
        <taxon>Bacillati</taxon>
        <taxon>Actinomycetota</taxon>
        <taxon>Candidatus Aquicultoria</taxon>
        <taxon>Candidatus Aquicultorales</taxon>
        <taxon>Candidatus Aquicultoraceae</taxon>
        <taxon>Candidatus Aquicultor</taxon>
    </lineage>
</organism>
<keyword evidence="1" id="KW-0472">Membrane</keyword>
<feature type="transmembrane region" description="Helical" evidence="1">
    <location>
        <begin position="60"/>
        <end position="81"/>
    </location>
</feature>
<keyword evidence="1" id="KW-1133">Transmembrane helix</keyword>
<feature type="transmembrane region" description="Helical" evidence="1">
    <location>
        <begin position="6"/>
        <end position="24"/>
    </location>
</feature>
<proteinExistence type="predicted"/>
<feature type="transmembrane region" description="Helical" evidence="1">
    <location>
        <begin position="93"/>
        <end position="113"/>
    </location>
</feature>
<reference evidence="2 3" key="1">
    <citation type="journal article" date="2016" name="Nat. Commun.">
        <title>Thousands of microbial genomes shed light on interconnected biogeochemical processes in an aquifer system.</title>
        <authorList>
            <person name="Anantharaman K."/>
            <person name="Brown C.T."/>
            <person name="Hug L.A."/>
            <person name="Sharon I."/>
            <person name="Castelle C.J."/>
            <person name="Probst A.J."/>
            <person name="Thomas B.C."/>
            <person name="Singh A."/>
            <person name="Wilkins M.J."/>
            <person name="Karaoz U."/>
            <person name="Brodie E.L."/>
            <person name="Williams K.H."/>
            <person name="Hubbard S.S."/>
            <person name="Banfield J.F."/>
        </authorList>
    </citation>
    <scope>NUCLEOTIDE SEQUENCE [LARGE SCALE GENOMIC DNA]</scope>
</reference>
<dbReference type="EMBL" id="MELI01000070">
    <property type="protein sequence ID" value="OFW33321.1"/>
    <property type="molecule type" value="Genomic_DNA"/>
</dbReference>
<dbReference type="AlphaFoldDB" id="A0A1F2UJZ0"/>
<comment type="caution">
    <text evidence="2">The sequence shown here is derived from an EMBL/GenBank/DDBJ whole genome shotgun (WGS) entry which is preliminary data.</text>
</comment>
<sequence length="116" mass="13106">MRLPVTQALLFIYFVCAAAIGYKLKFRSFRILSGITLAVFAASTYHYLNSTPEIASQDILIFKSLTTITFLYTFVVFPVFNVAEAIRLREKRVLFLAMFSGSMPVLFILMLSISGM</sequence>
<feature type="transmembrane region" description="Helical" evidence="1">
    <location>
        <begin position="31"/>
        <end position="48"/>
    </location>
</feature>
<keyword evidence="1" id="KW-0812">Transmembrane</keyword>
<gene>
    <name evidence="2" type="ORF">A2074_07020</name>
</gene>
<accession>A0A1F2UJZ0</accession>
<evidence type="ECO:0000313" key="2">
    <source>
        <dbReference type="EMBL" id="OFW33321.1"/>
    </source>
</evidence>